<dbReference type="Pfam" id="PF19955">
    <property type="entry name" value="EAD1"/>
    <property type="match status" value="1"/>
</dbReference>
<evidence type="ECO:0000313" key="2">
    <source>
        <dbReference type="EMBL" id="SDT50398.1"/>
    </source>
</evidence>
<dbReference type="STRING" id="113562.SAMN04489716_4154"/>
<organism evidence="2 3">
    <name type="scientific">Actinoplanes derwentensis</name>
    <dbReference type="NCBI Taxonomy" id="113562"/>
    <lineage>
        <taxon>Bacteria</taxon>
        <taxon>Bacillati</taxon>
        <taxon>Actinomycetota</taxon>
        <taxon>Actinomycetes</taxon>
        <taxon>Micromonosporales</taxon>
        <taxon>Micromonosporaceae</taxon>
        <taxon>Actinoplanes</taxon>
    </lineage>
</organism>
<gene>
    <name evidence="2" type="ORF">SAMN04489716_4154</name>
</gene>
<evidence type="ECO:0000259" key="1">
    <source>
        <dbReference type="Pfam" id="PF19955"/>
    </source>
</evidence>
<dbReference type="Proteomes" id="UP000198688">
    <property type="component" value="Chromosome I"/>
</dbReference>
<sequence>MPVCALTETDTVRRLRDEIVANYSRARLEVELGHLDRNLEAISTDHDLPTIVGKVIADARRRGWFAQLLDWASHEPYPGLAGLAQRMLTVHTTAGPPAAADPWAATSLNGVPYLGQRDLRSALRTLLSPAPERVMSVDGERGSGRSHFWYFVSHVAAADGGIRPLLVDLAGDGRNRLGAAGLTERIRLGLGLPAPDLTPQTSSDPVRLLSGWLGGRLGVQTTATMLVLDGSADAELDDDAVALIRCLGDLADRRQVRNLTVVLLGIAGIARDGWAVARARTAAIGPDDVAAHLREVAEDLGVDLEAGAVAEFITWAGPGRHTAREVNHRVTRLGAALRDRAAS</sequence>
<reference evidence="2 3" key="1">
    <citation type="submission" date="2016-10" db="EMBL/GenBank/DDBJ databases">
        <authorList>
            <person name="de Groot N.N."/>
        </authorList>
    </citation>
    <scope>NUCLEOTIDE SEQUENCE [LARGE SCALE GENOMIC DNA]</scope>
    <source>
        <strain evidence="2 3">DSM 43941</strain>
    </source>
</reference>
<dbReference type="EMBL" id="LT629758">
    <property type="protein sequence ID" value="SDT50398.1"/>
    <property type="molecule type" value="Genomic_DNA"/>
</dbReference>
<feature type="domain" description="Effector-associated" evidence="1">
    <location>
        <begin position="11"/>
        <end position="87"/>
    </location>
</feature>
<evidence type="ECO:0000313" key="3">
    <source>
        <dbReference type="Proteomes" id="UP000198688"/>
    </source>
</evidence>
<proteinExistence type="predicted"/>
<dbReference type="AlphaFoldDB" id="A0A1H2AWN8"/>
<keyword evidence="3" id="KW-1185">Reference proteome</keyword>
<accession>A0A1H2AWN8</accession>
<name>A0A1H2AWN8_9ACTN</name>
<protein>
    <recommendedName>
        <fullName evidence="1">Effector-associated domain-containing protein</fullName>
    </recommendedName>
</protein>
<dbReference type="InterPro" id="IPR045430">
    <property type="entry name" value="EAD1"/>
</dbReference>